<name>A0A812NP15_9DINO</name>
<gene>
    <name evidence="2" type="ORF">SNEC2469_LOCUS8215</name>
</gene>
<organism evidence="2 3">
    <name type="scientific">Symbiodinium necroappetens</name>
    <dbReference type="NCBI Taxonomy" id="1628268"/>
    <lineage>
        <taxon>Eukaryota</taxon>
        <taxon>Sar</taxon>
        <taxon>Alveolata</taxon>
        <taxon>Dinophyceae</taxon>
        <taxon>Suessiales</taxon>
        <taxon>Symbiodiniaceae</taxon>
        <taxon>Symbiodinium</taxon>
    </lineage>
</organism>
<dbReference type="Proteomes" id="UP000601435">
    <property type="component" value="Unassembled WGS sequence"/>
</dbReference>
<feature type="region of interest" description="Disordered" evidence="1">
    <location>
        <begin position="506"/>
        <end position="532"/>
    </location>
</feature>
<accession>A0A812NP15</accession>
<protein>
    <submittedName>
        <fullName evidence="2">Uncharacterized protein</fullName>
    </submittedName>
</protein>
<sequence length="532" mass="58212">MSSIQQVEGTNLHFYQDCGESPVFKGIFCKKHLPPPPLARARGKRLAAEQVRVSKRLCFAAEPATLLQAHCAGAAIATPPPLQLAVAMRATSQAAYRQRGGIADIDTDACGDFVTCRTSKMPRRLNRRSGGWLLACTSDGMVTSLMEFLGGLNKVADSPEHGPEYAFNLPDGVASRFRYTVEDGVPWAQFRVPNRDIEDHAELSVRAGAVRVVERFTAPHEVLAFDQSGRGAFLAYQTLLSVRANAAAQVGSDALATRMSIAPWHLGILSALMYVFDVFVGSCGAPVAAAVLISEQHVCRAWALLQLLLQIRSVWGKQEEEGVKPCSVKVPPRDFHAMVGKHCSLPTEPMAAFPATQPYHEKPPIPTEKDAVKQLLTGKDFDDFLKKGYGAYGASAQSVQSFLTDREIMRRTVLRGKPKVTYKDLSLRKNEKTADGKKKLSVPKETWIQVMRAGLAEHPIGKITADANPVVEFSSIPPDEAPRVAFHNFLVDLCNVSVRQFAETLAATSSRPKKRAKQEEASECEEDDEADT</sequence>
<evidence type="ECO:0000313" key="3">
    <source>
        <dbReference type="Proteomes" id="UP000601435"/>
    </source>
</evidence>
<keyword evidence="3" id="KW-1185">Reference proteome</keyword>
<comment type="caution">
    <text evidence="2">The sequence shown here is derived from an EMBL/GenBank/DDBJ whole genome shotgun (WGS) entry which is preliminary data.</text>
</comment>
<feature type="compositionally biased region" description="Acidic residues" evidence="1">
    <location>
        <begin position="521"/>
        <end position="532"/>
    </location>
</feature>
<evidence type="ECO:0000256" key="1">
    <source>
        <dbReference type="SAM" id="MobiDB-lite"/>
    </source>
</evidence>
<proteinExistence type="predicted"/>
<reference evidence="2" key="1">
    <citation type="submission" date="2021-02" db="EMBL/GenBank/DDBJ databases">
        <authorList>
            <person name="Dougan E. K."/>
            <person name="Rhodes N."/>
            <person name="Thang M."/>
            <person name="Chan C."/>
        </authorList>
    </citation>
    <scope>NUCLEOTIDE SEQUENCE</scope>
</reference>
<evidence type="ECO:0000313" key="2">
    <source>
        <dbReference type="EMBL" id="CAE7325880.1"/>
    </source>
</evidence>
<dbReference type="OrthoDB" id="414764at2759"/>
<dbReference type="EMBL" id="CAJNJA010013637">
    <property type="protein sequence ID" value="CAE7325880.1"/>
    <property type="molecule type" value="Genomic_DNA"/>
</dbReference>
<dbReference type="AlphaFoldDB" id="A0A812NP15"/>